<evidence type="ECO:0000313" key="2">
    <source>
        <dbReference type="Proteomes" id="UP000664132"/>
    </source>
</evidence>
<dbReference type="EMBL" id="JAFJYH010000274">
    <property type="protein sequence ID" value="KAG4414248.1"/>
    <property type="molecule type" value="Genomic_DNA"/>
</dbReference>
<organism evidence="1 2">
    <name type="scientific">Cadophora malorum</name>
    <dbReference type="NCBI Taxonomy" id="108018"/>
    <lineage>
        <taxon>Eukaryota</taxon>
        <taxon>Fungi</taxon>
        <taxon>Dikarya</taxon>
        <taxon>Ascomycota</taxon>
        <taxon>Pezizomycotina</taxon>
        <taxon>Leotiomycetes</taxon>
        <taxon>Helotiales</taxon>
        <taxon>Ploettnerulaceae</taxon>
        <taxon>Cadophora</taxon>
    </lineage>
</organism>
<dbReference type="Proteomes" id="UP000664132">
    <property type="component" value="Unassembled WGS sequence"/>
</dbReference>
<comment type="caution">
    <text evidence="1">The sequence shown here is derived from an EMBL/GenBank/DDBJ whole genome shotgun (WGS) entry which is preliminary data.</text>
</comment>
<protein>
    <submittedName>
        <fullName evidence="1">Uncharacterized protein</fullName>
    </submittedName>
</protein>
<dbReference type="OrthoDB" id="3433205at2759"/>
<accession>A0A8H7T8G3</accession>
<gene>
    <name evidence="1" type="ORF">IFR04_012620</name>
</gene>
<dbReference type="AlphaFoldDB" id="A0A8H7T8G3"/>
<keyword evidence="2" id="KW-1185">Reference proteome</keyword>
<evidence type="ECO:0000313" key="1">
    <source>
        <dbReference type="EMBL" id="KAG4414248.1"/>
    </source>
</evidence>
<name>A0A8H7T8G3_9HELO</name>
<proteinExistence type="predicted"/>
<reference evidence="1" key="1">
    <citation type="submission" date="2021-02" db="EMBL/GenBank/DDBJ databases">
        <title>Genome sequence Cadophora malorum strain M34.</title>
        <authorList>
            <person name="Stefanovic E."/>
            <person name="Vu D."/>
            <person name="Scully C."/>
            <person name="Dijksterhuis J."/>
            <person name="Roader J."/>
            <person name="Houbraken J."/>
        </authorList>
    </citation>
    <scope>NUCLEOTIDE SEQUENCE</scope>
    <source>
        <strain evidence="1">M34</strain>
    </source>
</reference>
<sequence>MDSSSNSDLSDLVQAVQSDQELQQVVGTLASYFGIDSIPEKDGYSEVRCSYDVSPALEKVRDELKKEYVAKKISDIVKTMVRHPGKVHYLSRRVSLLVFQSGWSELAEIMGKENCYILIPSVIKGSGEVTIEERSTGRRTTAKFELNSKLIIRGSSSLWLPPQSKVVCIVLGAGKG</sequence>